<dbReference type="Gene3D" id="3.30.420.40">
    <property type="match status" value="2"/>
</dbReference>
<dbReference type="HAMAP" id="MF_01270">
    <property type="entry name" value="AnhMurNAc_kinase"/>
    <property type="match status" value="1"/>
</dbReference>
<protein>
    <recommendedName>
        <fullName evidence="1">Anhydro-N-acetylmuramic acid kinase</fullName>
        <ecNumber evidence="1">2.7.1.170</ecNumber>
    </recommendedName>
    <alternativeName>
        <fullName evidence="1">AnhMurNAc kinase</fullName>
    </alternativeName>
</protein>
<dbReference type="UniPathway" id="UPA00343"/>
<dbReference type="Proteomes" id="UP000288395">
    <property type="component" value="Unassembled WGS sequence"/>
</dbReference>
<dbReference type="NCBIfam" id="NF007139">
    <property type="entry name" value="PRK09585.1-3"/>
    <property type="match status" value="1"/>
</dbReference>
<dbReference type="UniPathway" id="UPA00544"/>
<dbReference type="EMBL" id="PIPJ01000005">
    <property type="protein sequence ID" value="RUO20385.1"/>
    <property type="molecule type" value="Genomic_DNA"/>
</dbReference>
<dbReference type="CDD" id="cd24050">
    <property type="entry name" value="ASKHA_NBD_ANMK"/>
    <property type="match status" value="1"/>
</dbReference>
<dbReference type="GO" id="GO:0097175">
    <property type="term" value="P:1,6-anhydro-N-acetyl-beta-muramic acid catabolic process"/>
    <property type="evidence" value="ECO:0007669"/>
    <property type="project" value="UniProtKB-UniRule"/>
</dbReference>
<proteinExistence type="inferred from homology"/>
<comment type="pathway">
    <text evidence="1">Amino-sugar metabolism; 1,6-anhydro-N-acetylmuramate degradation.</text>
</comment>
<dbReference type="OrthoDB" id="9763949at2"/>
<reference evidence="3" key="1">
    <citation type="journal article" date="2018" name="Front. Microbiol.">
        <title>Genome-Based Analysis Reveals the Taxonomy and Diversity of the Family Idiomarinaceae.</title>
        <authorList>
            <person name="Liu Y."/>
            <person name="Lai Q."/>
            <person name="Shao Z."/>
        </authorList>
    </citation>
    <scope>NUCLEOTIDE SEQUENCE [LARGE SCALE GENOMIC DNA]</scope>
    <source>
        <strain evidence="3">GBPy7</strain>
    </source>
</reference>
<dbReference type="GO" id="GO:0005524">
    <property type="term" value="F:ATP binding"/>
    <property type="evidence" value="ECO:0007669"/>
    <property type="project" value="UniProtKB-UniRule"/>
</dbReference>
<dbReference type="EC" id="2.7.1.170" evidence="1"/>
<dbReference type="Pfam" id="PF03702">
    <property type="entry name" value="AnmK"/>
    <property type="match status" value="1"/>
</dbReference>
<evidence type="ECO:0000313" key="3">
    <source>
        <dbReference type="Proteomes" id="UP000288395"/>
    </source>
</evidence>
<keyword evidence="3" id="KW-1185">Reference proteome</keyword>
<comment type="function">
    <text evidence="1">Catalyzes the specific phosphorylation of 1,6-anhydro-N-acetylmuramic acid (anhMurNAc) with the simultaneous cleavage of the 1,6-anhydro ring, generating MurNAc-6-P. Is required for the utilization of anhMurNAc either imported from the medium or derived from its own cell wall murein, and thus plays a role in cell wall recycling.</text>
</comment>
<dbReference type="GO" id="GO:0016773">
    <property type="term" value="F:phosphotransferase activity, alcohol group as acceptor"/>
    <property type="evidence" value="ECO:0007669"/>
    <property type="project" value="UniProtKB-UniRule"/>
</dbReference>
<comment type="caution">
    <text evidence="2">The sequence shown here is derived from an EMBL/GenBank/DDBJ whole genome shotgun (WGS) entry which is preliminary data.</text>
</comment>
<dbReference type="GO" id="GO:0006040">
    <property type="term" value="P:amino sugar metabolic process"/>
    <property type="evidence" value="ECO:0007669"/>
    <property type="project" value="InterPro"/>
</dbReference>
<dbReference type="RefSeq" id="WP_126767328.1">
    <property type="nucleotide sequence ID" value="NZ_PIPJ01000005.1"/>
</dbReference>
<dbReference type="PANTHER" id="PTHR30605:SF0">
    <property type="entry name" value="ANHYDRO-N-ACETYLMURAMIC ACID KINASE"/>
    <property type="match status" value="1"/>
</dbReference>
<evidence type="ECO:0000256" key="1">
    <source>
        <dbReference type="HAMAP-Rule" id="MF_01270"/>
    </source>
</evidence>
<gene>
    <name evidence="1" type="primary">anmK</name>
    <name evidence="2" type="ORF">CWE08_07905</name>
</gene>
<keyword evidence="1" id="KW-0547">Nucleotide-binding</keyword>
<keyword evidence="1 2" id="KW-0418">Kinase</keyword>
<comment type="pathway">
    <text evidence="1">Cell wall biogenesis; peptidoglycan recycling.</text>
</comment>
<dbReference type="AlphaFoldDB" id="A0A432VV62"/>
<comment type="catalytic activity">
    <reaction evidence="1">
        <text>1,6-anhydro-N-acetyl-beta-muramate + ATP + H2O = N-acetyl-D-muramate 6-phosphate + ADP + H(+)</text>
        <dbReference type="Rhea" id="RHEA:24952"/>
        <dbReference type="ChEBI" id="CHEBI:15377"/>
        <dbReference type="ChEBI" id="CHEBI:15378"/>
        <dbReference type="ChEBI" id="CHEBI:30616"/>
        <dbReference type="ChEBI" id="CHEBI:58690"/>
        <dbReference type="ChEBI" id="CHEBI:58722"/>
        <dbReference type="ChEBI" id="CHEBI:456216"/>
        <dbReference type="EC" id="2.7.1.170"/>
    </reaction>
</comment>
<dbReference type="InterPro" id="IPR005338">
    <property type="entry name" value="Anhydro_N_Ac-Mur_kinase"/>
</dbReference>
<dbReference type="InterPro" id="IPR043129">
    <property type="entry name" value="ATPase_NBD"/>
</dbReference>
<dbReference type="GO" id="GO:0016301">
    <property type="term" value="F:kinase activity"/>
    <property type="evidence" value="ECO:0007669"/>
    <property type="project" value="UniProtKB-KW"/>
</dbReference>
<evidence type="ECO:0000313" key="2">
    <source>
        <dbReference type="EMBL" id="RUO20385.1"/>
    </source>
</evidence>
<accession>A0A432VV62</accession>
<dbReference type="PANTHER" id="PTHR30605">
    <property type="entry name" value="ANHYDRO-N-ACETYLMURAMIC ACID KINASE"/>
    <property type="match status" value="1"/>
</dbReference>
<dbReference type="GO" id="GO:0009254">
    <property type="term" value="P:peptidoglycan turnover"/>
    <property type="evidence" value="ECO:0007669"/>
    <property type="project" value="UniProtKB-UniRule"/>
</dbReference>
<name>A0A432VV62_9GAMM</name>
<sequence>MSAERYIGVLSGTSLDALDLALISINSSGGITQLDALNWPLSAELQQQCHSLCTPGDNELVRYGEADRRFAEAVAEGVNALLQKNAFVANDIRAIGSHGQTVRHHPDAAPAFSLQLGCPHTIAALTGIPVVAQFRQKDIALGGEGAPLAPALHQQMFQVNNEERVLANIGGIANISHLPPSSETTLPIVGFDSGPGNTLMDYWVQKHLHKPFDHSGVWAESGVVNGALLAKLLADPYFQRPPPKSTGREYFTPAWLERALLEVNASSSTSAKVQAVDIQATLLELTAVSLTNAIKSVSIHTIENTSQYPTTVYVCGGGAHNNALLKRCQTLCPEFSWRTTAALGVNPDWVEAVLFAWLAWAHCHQVAIDLRAVTGAKRPSILGAYIPAN</sequence>
<feature type="binding site" evidence="1">
    <location>
        <begin position="12"/>
        <end position="19"/>
    </location>
    <ligand>
        <name>ATP</name>
        <dbReference type="ChEBI" id="CHEBI:30616"/>
    </ligand>
</feature>
<organism evidence="2 3">
    <name type="scientific">Aliidiomarina iranensis</name>
    <dbReference type="NCBI Taxonomy" id="1434071"/>
    <lineage>
        <taxon>Bacteria</taxon>
        <taxon>Pseudomonadati</taxon>
        <taxon>Pseudomonadota</taxon>
        <taxon>Gammaproteobacteria</taxon>
        <taxon>Alteromonadales</taxon>
        <taxon>Idiomarinaceae</taxon>
        <taxon>Aliidiomarina</taxon>
    </lineage>
</organism>
<comment type="similarity">
    <text evidence="1">Belongs to the anhydro-N-acetylmuramic acid kinase family.</text>
</comment>
<keyword evidence="1" id="KW-0119">Carbohydrate metabolism</keyword>
<dbReference type="SUPFAM" id="SSF53067">
    <property type="entry name" value="Actin-like ATPase domain"/>
    <property type="match status" value="1"/>
</dbReference>
<keyword evidence="1" id="KW-0067">ATP-binding</keyword>
<keyword evidence="1" id="KW-0808">Transferase</keyword>